<evidence type="ECO:0000313" key="2">
    <source>
        <dbReference type="EMBL" id="CAL5033611.1"/>
    </source>
</evidence>
<proteinExistence type="predicted"/>
<dbReference type="InterPro" id="IPR032675">
    <property type="entry name" value="LRR_dom_sf"/>
</dbReference>
<dbReference type="PANTHER" id="PTHR33463">
    <property type="entry name" value="NB-ARC DOMAIN-CONTAINING PROTEIN-RELATED"/>
    <property type="match status" value="1"/>
</dbReference>
<dbReference type="EMBL" id="OZ075141">
    <property type="protein sequence ID" value="CAL5033611.1"/>
    <property type="molecule type" value="Genomic_DNA"/>
</dbReference>
<dbReference type="Gene3D" id="3.80.10.10">
    <property type="entry name" value="Ribonuclease Inhibitor"/>
    <property type="match status" value="2"/>
</dbReference>
<keyword evidence="3" id="KW-1185">Reference proteome</keyword>
<sequence>MDDEEIFGWDIDEAKEQVLEYVKGRPEKKIIYFHGWDGIGASPVLSSISHSLSTRKMDGPRELCFDKIIYIDCSEWKGRREMQRAIAMALKLDHTKIMFSTQDEEDDFNGLDEHSRDVIPSVATEIDRTLRDCRFMMIFLNGSDDEVDVTRFGIPQMTEFRNNRMIWTFKRRLLTIHSHRSQIAEKLRYTHLFLSAALVHGEYQINESQFCALVHGEAATIIARHPCMLDIDTTMVRDCCLFDLSLHYNFHSTTRLSWAARSNNFWICDGIIQGDKEMEISKALHQEIRWECDASLLHRVLEKLEPTFLVKTITTHVTVSTRCLAKDRWISITSQEHEVHGIQNIPATTSSFFLTFERPGDLQLDCPAVLPSMFKYSSSLAVLVLSYCAFCFISPPFRACNRLRFLGLGNCKHKTTERDCDVDAEWTFLLSLRVLEMRYTEWDKMLSEDKMDLMANLKELTIEGVRCWQLYINQIRKMLPHLYGLRITKPWNHQGATTDVDDSFMDTAKLEILDLSGDREMKFVPRSLLKASNPKVLLLDGCVGLECVAATNTLPPSLVSFSLDGYGAAASDWRPAINLLPLQTSRPSSTDQKDAKISKICLQGSTSLENLFLRGLPNLVELDLSRTGIKILDFTTMVVQVIGLKRLFLLGCERLVAIRWDQKSRHGVHPKLELLCIDTRAGAGYSRPSIDHVNKSFILQVHATLSDARLARTLWPAIDSYRSRGRLVDVYFNIIITSVPVYSEEEDFQRAATHRVLAKHYGDIHGMIGDAPMQDFPEALTTGFDRHVGIAQGSRGLESELLGYIPTRNNLALLMRRCADSLHLHDVSTSVNMPMNEWNYLKHCRVERCTRLDTVFPGTYGFEALETIWASDLLMARSIWSKGDPYYHYSSFRELRHLNLRSCPRLLFMLPVWASSFPRLETLHIIDCGDLRHVFIMDKEHPEVHVAFPNLTTIHLHNLPMLRQICEAQMRMLAPALMTIKIRGCWDLRRLPAMEGRGIQHKKPTVEIEKDVWDALEWDGVEAGHHPSLFEEPRHSHFYKKKLLRGSVNSKLIRLRLWMLLLAWGVDVLYLCACFVGHPMDGPIPTAGTCEV</sequence>
<dbReference type="Pfam" id="PF23247">
    <property type="entry name" value="LRR_RPS2"/>
    <property type="match status" value="1"/>
</dbReference>
<dbReference type="InterPro" id="IPR057135">
    <property type="entry name" value="At4g27190-like_LRR"/>
</dbReference>
<dbReference type="InterPro" id="IPR050905">
    <property type="entry name" value="Plant_NBS-LRR"/>
</dbReference>
<gene>
    <name evidence="2" type="ORF">URODEC1_LOCUS82742</name>
</gene>
<feature type="domain" description="Disease resistance protein At4g27190-like leucine-rich repeats" evidence="1">
    <location>
        <begin position="877"/>
        <end position="991"/>
    </location>
</feature>
<reference evidence="2" key="1">
    <citation type="submission" date="2024-10" db="EMBL/GenBank/DDBJ databases">
        <authorList>
            <person name="Ryan C."/>
        </authorList>
    </citation>
    <scope>NUCLEOTIDE SEQUENCE [LARGE SCALE GENOMIC DNA]</scope>
</reference>
<protein>
    <recommendedName>
        <fullName evidence="1">Disease resistance protein At4g27190-like leucine-rich repeats domain-containing protein</fullName>
    </recommendedName>
</protein>
<evidence type="ECO:0000313" key="3">
    <source>
        <dbReference type="Proteomes" id="UP001497457"/>
    </source>
</evidence>
<name>A0ABC9D967_9POAL</name>
<dbReference type="AlphaFoldDB" id="A0ABC9D967"/>
<organism evidence="2 3">
    <name type="scientific">Urochloa decumbens</name>
    <dbReference type="NCBI Taxonomy" id="240449"/>
    <lineage>
        <taxon>Eukaryota</taxon>
        <taxon>Viridiplantae</taxon>
        <taxon>Streptophyta</taxon>
        <taxon>Embryophyta</taxon>
        <taxon>Tracheophyta</taxon>
        <taxon>Spermatophyta</taxon>
        <taxon>Magnoliopsida</taxon>
        <taxon>Liliopsida</taxon>
        <taxon>Poales</taxon>
        <taxon>Poaceae</taxon>
        <taxon>PACMAD clade</taxon>
        <taxon>Panicoideae</taxon>
        <taxon>Panicodae</taxon>
        <taxon>Paniceae</taxon>
        <taxon>Melinidinae</taxon>
        <taxon>Urochloa</taxon>
    </lineage>
</organism>
<accession>A0ABC9D967</accession>
<evidence type="ECO:0000259" key="1">
    <source>
        <dbReference type="Pfam" id="PF23247"/>
    </source>
</evidence>
<dbReference type="PANTHER" id="PTHR33463:SF194">
    <property type="entry name" value="OS04G0431700 PROTEIN"/>
    <property type="match status" value="1"/>
</dbReference>
<dbReference type="Proteomes" id="UP001497457">
    <property type="component" value="Chromosome 31b"/>
</dbReference>
<dbReference type="SUPFAM" id="SSF52058">
    <property type="entry name" value="L domain-like"/>
    <property type="match status" value="1"/>
</dbReference>